<keyword evidence="2" id="KW-1133">Transmembrane helix</keyword>
<evidence type="ECO:0000256" key="2">
    <source>
        <dbReference type="SAM" id="Phobius"/>
    </source>
</evidence>
<dbReference type="AlphaFoldDB" id="A0A2Z4IMN3"/>
<proteinExistence type="predicted"/>
<dbReference type="Proteomes" id="UP000248688">
    <property type="component" value="Chromosome"/>
</dbReference>
<sequence>MTLADLFKEIWEAGKTRIKTPIIGAFIISWMVFNWKPVMIILFEQDLMSCRIEIVKDNYSSICSNLVYPLISAFIAVIAVQYFSIALNFLLTHAKGVRDGEMKKKALDKLRIDSDILTERERLSKLRSSVLKEESEENEIIQLREQANELRKQNMSLQNSLTETQNEITNLTNRISLDYKLSKTHRSEDFITIANSIYNEIKNRGELDHIQRLSHAYRLDPNDLGSINLETADYLIGKKILTHVKAKKEEAFLITDLGYEILNLYFSDYDDDPNQ</sequence>
<dbReference type="OrthoDB" id="1332755at2"/>
<gene>
    <name evidence="3" type="ORF">DN752_17910</name>
</gene>
<name>A0A2Z4IMN3_9BACT</name>
<feature type="transmembrane region" description="Helical" evidence="2">
    <location>
        <begin position="66"/>
        <end position="91"/>
    </location>
</feature>
<keyword evidence="2" id="KW-0812">Transmembrane</keyword>
<evidence type="ECO:0000313" key="4">
    <source>
        <dbReference type="Proteomes" id="UP000248688"/>
    </source>
</evidence>
<feature type="transmembrane region" description="Helical" evidence="2">
    <location>
        <begin position="21"/>
        <end position="43"/>
    </location>
</feature>
<dbReference type="KEGG" id="est:DN752_17910"/>
<evidence type="ECO:0000256" key="1">
    <source>
        <dbReference type="SAM" id="Coils"/>
    </source>
</evidence>
<organism evidence="3 4">
    <name type="scientific">Echinicola strongylocentroti</name>
    <dbReference type="NCBI Taxonomy" id="1795355"/>
    <lineage>
        <taxon>Bacteria</taxon>
        <taxon>Pseudomonadati</taxon>
        <taxon>Bacteroidota</taxon>
        <taxon>Cytophagia</taxon>
        <taxon>Cytophagales</taxon>
        <taxon>Cyclobacteriaceae</taxon>
        <taxon>Echinicola</taxon>
    </lineage>
</organism>
<dbReference type="RefSeq" id="WP_112785229.1">
    <property type="nucleotide sequence ID" value="NZ_CP030041.1"/>
</dbReference>
<evidence type="ECO:0000313" key="3">
    <source>
        <dbReference type="EMBL" id="AWW31856.1"/>
    </source>
</evidence>
<reference evidence="3 4" key="1">
    <citation type="submission" date="2018-06" db="EMBL/GenBank/DDBJ databases">
        <title>Echinicola strongylocentroti sp. nov., isolated from a sea urchin Strongylocentrotus intermedius.</title>
        <authorList>
            <person name="Bae S.S."/>
        </authorList>
    </citation>
    <scope>NUCLEOTIDE SEQUENCE [LARGE SCALE GENOMIC DNA]</scope>
    <source>
        <strain evidence="3 4">MEBiC08714</strain>
    </source>
</reference>
<protein>
    <submittedName>
        <fullName evidence="3">Uncharacterized protein</fullName>
    </submittedName>
</protein>
<keyword evidence="4" id="KW-1185">Reference proteome</keyword>
<dbReference type="EMBL" id="CP030041">
    <property type="protein sequence ID" value="AWW31856.1"/>
    <property type="molecule type" value="Genomic_DNA"/>
</dbReference>
<feature type="coiled-coil region" evidence="1">
    <location>
        <begin position="133"/>
        <end position="174"/>
    </location>
</feature>
<keyword evidence="1" id="KW-0175">Coiled coil</keyword>
<keyword evidence="2" id="KW-0472">Membrane</keyword>
<accession>A0A2Z4IMN3</accession>